<evidence type="ECO:0000313" key="1">
    <source>
        <dbReference type="EMBL" id="PKB93442.1"/>
    </source>
</evidence>
<evidence type="ECO:0000313" key="2">
    <source>
        <dbReference type="Proteomes" id="UP000232722"/>
    </source>
</evidence>
<accession>A0A2N0NFS7</accession>
<protein>
    <submittedName>
        <fullName evidence="1">Uncharacterized protein</fullName>
    </submittedName>
</protein>
<comment type="caution">
    <text evidence="1">The sequence shown here is derived from an EMBL/GenBank/DDBJ whole genome shotgun (WGS) entry which is preliminary data.</text>
</comment>
<gene>
    <name evidence="1" type="ORF">RhiirA5_441277</name>
</gene>
<dbReference type="AlphaFoldDB" id="A0A2N0NFS7"/>
<sequence length="203" mass="23879">MPKQKGNLWTTMWISYLETCLNNYLYSGIWFQQFQKIIIPHSQSSLMTKRLVAYFLINKVLEETIRGDYCKNKNIQEQADPTLIPKTIITLNQMCFNLYEKLSKNLEESLNENKKPMIIKKVNLPTNPIHALEQLRIWTQLEGAEESFAKIFTVSELLWLVRAFGVLTAYKRKQKLVSIIIFNLKNKILFIEKALEKNAIFMK</sequence>
<reference evidence="1 2" key="2">
    <citation type="submission" date="2017-09" db="EMBL/GenBank/DDBJ databases">
        <title>Extensive intraspecific genome diversity in a model arbuscular mycorrhizal fungus.</title>
        <authorList>
            <person name="Chen E.C."/>
            <person name="Morin E."/>
            <person name="Beaudet D."/>
            <person name="Noel J."/>
            <person name="Ndikumana S."/>
            <person name="Charron P."/>
            <person name="St-Onge C."/>
            <person name="Giorgi J."/>
            <person name="Grigoriev I.V."/>
            <person name="Roux C."/>
            <person name="Martin F.M."/>
            <person name="Corradi N."/>
        </authorList>
    </citation>
    <scope>NUCLEOTIDE SEQUENCE [LARGE SCALE GENOMIC DNA]</scope>
    <source>
        <strain evidence="1 2">A5</strain>
    </source>
</reference>
<dbReference type="Proteomes" id="UP000232722">
    <property type="component" value="Unassembled WGS sequence"/>
</dbReference>
<name>A0A2N0NFS7_9GLOM</name>
<dbReference type="EMBL" id="LLXJ01008031">
    <property type="protein sequence ID" value="PKB93442.1"/>
    <property type="molecule type" value="Genomic_DNA"/>
</dbReference>
<proteinExistence type="predicted"/>
<organism evidence="1 2">
    <name type="scientific">Rhizophagus irregularis</name>
    <dbReference type="NCBI Taxonomy" id="588596"/>
    <lineage>
        <taxon>Eukaryota</taxon>
        <taxon>Fungi</taxon>
        <taxon>Fungi incertae sedis</taxon>
        <taxon>Mucoromycota</taxon>
        <taxon>Glomeromycotina</taxon>
        <taxon>Glomeromycetes</taxon>
        <taxon>Glomerales</taxon>
        <taxon>Glomeraceae</taxon>
        <taxon>Rhizophagus</taxon>
    </lineage>
</organism>
<reference evidence="1 2" key="1">
    <citation type="submission" date="2016-04" db="EMBL/GenBank/DDBJ databases">
        <title>Genome analyses suggest a sexual origin of heterokaryosis in a supposedly ancient asexual fungus.</title>
        <authorList>
            <person name="Ropars J."/>
            <person name="Sedzielewska K."/>
            <person name="Noel J."/>
            <person name="Charron P."/>
            <person name="Farinelli L."/>
            <person name="Marton T."/>
            <person name="Kruger M."/>
            <person name="Pelin A."/>
            <person name="Brachmann A."/>
            <person name="Corradi N."/>
        </authorList>
    </citation>
    <scope>NUCLEOTIDE SEQUENCE [LARGE SCALE GENOMIC DNA]</scope>
    <source>
        <strain evidence="1 2">A5</strain>
    </source>
</reference>